<keyword evidence="3" id="KW-1185">Reference proteome</keyword>
<dbReference type="PANTHER" id="PTHR47332:SF2">
    <property type="entry name" value="SET-6"/>
    <property type="match status" value="1"/>
</dbReference>
<gene>
    <name evidence="2" type="ORF">Purlil1_13304</name>
</gene>
<dbReference type="InterPro" id="IPR046341">
    <property type="entry name" value="SET_dom_sf"/>
</dbReference>
<proteinExistence type="predicted"/>
<evidence type="ECO:0000313" key="2">
    <source>
        <dbReference type="EMBL" id="KAK4071812.1"/>
    </source>
</evidence>
<evidence type="ECO:0000313" key="3">
    <source>
        <dbReference type="Proteomes" id="UP001287286"/>
    </source>
</evidence>
<comment type="caution">
    <text evidence="2">The sequence shown here is derived from an EMBL/GenBank/DDBJ whole genome shotgun (WGS) entry which is preliminary data.</text>
</comment>
<dbReference type="PROSITE" id="PS50280">
    <property type="entry name" value="SET"/>
    <property type="match status" value="1"/>
</dbReference>
<feature type="domain" description="SET" evidence="1">
    <location>
        <begin position="15"/>
        <end position="160"/>
    </location>
</feature>
<accession>A0ABR0BEI5</accession>
<dbReference type="PANTHER" id="PTHR47332">
    <property type="entry name" value="SET DOMAIN-CONTAINING PROTEIN 5"/>
    <property type="match status" value="1"/>
</dbReference>
<reference evidence="2 3" key="1">
    <citation type="journal article" date="2024" name="Microbiol. Resour. Announc.">
        <title>Genome annotations for the ascomycete fungi Trichoderma harzianum, Trichoderma aggressivum, and Purpureocillium lilacinum.</title>
        <authorList>
            <person name="Beijen E.P.W."/>
            <person name="Ohm R.A."/>
        </authorList>
    </citation>
    <scope>NUCLEOTIDE SEQUENCE [LARGE SCALE GENOMIC DNA]</scope>
    <source>
        <strain evidence="2 3">CBS 150709</strain>
    </source>
</reference>
<dbReference type="InterPro" id="IPR053185">
    <property type="entry name" value="SET_domain_protein"/>
</dbReference>
<organism evidence="2 3">
    <name type="scientific">Purpureocillium lilacinum</name>
    <name type="common">Paecilomyces lilacinus</name>
    <dbReference type="NCBI Taxonomy" id="33203"/>
    <lineage>
        <taxon>Eukaryota</taxon>
        <taxon>Fungi</taxon>
        <taxon>Dikarya</taxon>
        <taxon>Ascomycota</taxon>
        <taxon>Pezizomycotina</taxon>
        <taxon>Sordariomycetes</taxon>
        <taxon>Hypocreomycetidae</taxon>
        <taxon>Hypocreales</taxon>
        <taxon>Ophiocordycipitaceae</taxon>
        <taxon>Purpureocillium</taxon>
    </lineage>
</organism>
<dbReference type="EMBL" id="JAWRVI010000196">
    <property type="protein sequence ID" value="KAK4071812.1"/>
    <property type="molecule type" value="Genomic_DNA"/>
</dbReference>
<dbReference type="SUPFAM" id="SSF82199">
    <property type="entry name" value="SET domain"/>
    <property type="match status" value="1"/>
</dbReference>
<name>A0ABR0BEI5_PURLI</name>
<dbReference type="Gene3D" id="2.170.270.10">
    <property type="entry name" value="SET domain"/>
    <property type="match status" value="1"/>
</dbReference>
<evidence type="ECO:0000259" key="1">
    <source>
        <dbReference type="PROSITE" id="PS50280"/>
    </source>
</evidence>
<protein>
    <recommendedName>
        <fullName evidence="1">SET domain-containing protein</fullName>
    </recommendedName>
</protein>
<sequence length="211" mass="23638">MHMGSAFRDSDTEMHSYQVMETPTKGKGIFACAVFEEGDLVLQERPLLLAVYDPYSPHSANVCGGFSSLPIRQQGHYLQLHCRSRFKRGEGRILQIFKDNAFSIGSSEQKRRLGGVFWHASRINHACFPNARVELTQGHTIRVIARETIDCGEEVTINYGRTLRFGCKCTLCMNTESLGKRILRCVMGCCAAQTHRPAHKTAVKGTDTRSL</sequence>
<dbReference type="Proteomes" id="UP001287286">
    <property type="component" value="Unassembled WGS sequence"/>
</dbReference>
<dbReference type="InterPro" id="IPR001214">
    <property type="entry name" value="SET_dom"/>
</dbReference>
<dbReference type="SMART" id="SM00317">
    <property type="entry name" value="SET"/>
    <property type="match status" value="1"/>
</dbReference>
<dbReference type="Pfam" id="PF00856">
    <property type="entry name" value="SET"/>
    <property type="match status" value="1"/>
</dbReference>